<reference evidence="1 2" key="1">
    <citation type="submission" date="2019-09" db="EMBL/GenBank/DDBJ databases">
        <authorList>
            <person name="Depoorter E."/>
        </authorList>
    </citation>
    <scope>NUCLEOTIDE SEQUENCE [LARGE SCALE GENOMIC DNA]</scope>
    <source>
        <strain evidence="1">LMG 30113</strain>
    </source>
</reference>
<proteinExistence type="predicted"/>
<accession>A0A6J5F4P8</accession>
<dbReference type="Pfam" id="PF14356">
    <property type="entry name" value="DUF4403"/>
    <property type="match status" value="1"/>
</dbReference>
<evidence type="ECO:0008006" key="3">
    <source>
        <dbReference type="Google" id="ProtNLM"/>
    </source>
</evidence>
<sequence>MTAKRPFSVAPHWHNVAAFLMAVGLLIALGLGGCHKSDVNLSDKPAESSQPYENAPADSWVYLDANIPLAQLAEFVNAAVPPSFSGNGQTPEACKFGKISCVHANYEYGATRGQAVIGPAPQHEDAILVQVPIAMTANAKLSGTIAQVLSLKKSVSAAAELRITLGLRLDGNGCPVLDFAADHNWTHHPQLEIAHNVNVDIDDIANKIFNGFQADVRQKLQAQLSCVKFKQLVATYWKPYTFPVQVAPQQPTITVVVTPTQLAVDVMEVTDDNLHILALAKAKTLATTTPDSSYPVSAPDVTSLSKVRRPGNSAMHIVLPVTVGYPEVTTALRSYVVGKTFSTSIAGQSASVEVLDGTIYPSGGSLAVGLKIKASLPGKLLDTSGWVYLTGQPVVAADGNTLVLDKVTFARQLDNDLVIAGSFVFQDLIRAKVQEALTKALNLPQRKDHALQALSDTVAAKAKGNGYALELANPKVRLNRVVVANSLVVEPQVDTDLVIHTDLKALYTSMQTKH</sequence>
<protein>
    <recommendedName>
        <fullName evidence="3">DUF4403 family protein</fullName>
    </recommendedName>
</protein>
<dbReference type="AlphaFoldDB" id="A0A6J5F4P8"/>
<dbReference type="PROSITE" id="PS51257">
    <property type="entry name" value="PROKAR_LIPOPROTEIN"/>
    <property type="match status" value="1"/>
</dbReference>
<dbReference type="InterPro" id="IPR025515">
    <property type="entry name" value="DUF4403"/>
</dbReference>
<keyword evidence="2" id="KW-1185">Reference proteome</keyword>
<gene>
    <name evidence="1" type="ORF">BPA30113_03966</name>
</gene>
<evidence type="ECO:0000313" key="2">
    <source>
        <dbReference type="Proteomes" id="UP000494330"/>
    </source>
</evidence>
<organism evidence="1 2">
    <name type="scientific">Burkholderia paludis</name>
    <dbReference type="NCBI Taxonomy" id="1506587"/>
    <lineage>
        <taxon>Bacteria</taxon>
        <taxon>Pseudomonadati</taxon>
        <taxon>Pseudomonadota</taxon>
        <taxon>Betaproteobacteria</taxon>
        <taxon>Burkholderiales</taxon>
        <taxon>Burkholderiaceae</taxon>
        <taxon>Burkholderia</taxon>
        <taxon>Burkholderia cepacia complex</taxon>
    </lineage>
</organism>
<dbReference type="RefSeq" id="WP_075123021.1">
    <property type="nucleotide sequence ID" value="NZ_CABVQD010000013.1"/>
</dbReference>
<dbReference type="EMBL" id="CABVQD010000013">
    <property type="protein sequence ID" value="VWB85816.1"/>
    <property type="molecule type" value="Genomic_DNA"/>
</dbReference>
<dbReference type="Proteomes" id="UP000494330">
    <property type="component" value="Unassembled WGS sequence"/>
</dbReference>
<evidence type="ECO:0000313" key="1">
    <source>
        <dbReference type="EMBL" id="VWB85816.1"/>
    </source>
</evidence>
<name>A0A6J5F4P8_9BURK</name>